<feature type="non-terminal residue" evidence="1">
    <location>
        <position position="67"/>
    </location>
</feature>
<dbReference type="EMBL" id="HAEG01003165">
    <property type="protein sequence ID" value="SBR68697.1"/>
    <property type="molecule type" value="Transcribed_RNA"/>
</dbReference>
<accession>A0A1A8NIQ4</accession>
<protein>
    <submittedName>
        <fullName evidence="1">Uncharacterized protein</fullName>
    </submittedName>
</protein>
<feature type="non-terminal residue" evidence="1">
    <location>
        <position position="1"/>
    </location>
</feature>
<name>A0A1A8NIQ4_9TELE</name>
<organism evidence="1">
    <name type="scientific">Nothobranchius pienaari</name>
    <dbReference type="NCBI Taxonomy" id="704102"/>
    <lineage>
        <taxon>Eukaryota</taxon>
        <taxon>Metazoa</taxon>
        <taxon>Chordata</taxon>
        <taxon>Craniata</taxon>
        <taxon>Vertebrata</taxon>
        <taxon>Euteleostomi</taxon>
        <taxon>Actinopterygii</taxon>
        <taxon>Neopterygii</taxon>
        <taxon>Teleostei</taxon>
        <taxon>Neoteleostei</taxon>
        <taxon>Acanthomorphata</taxon>
        <taxon>Ovalentaria</taxon>
        <taxon>Atherinomorphae</taxon>
        <taxon>Cyprinodontiformes</taxon>
        <taxon>Nothobranchiidae</taxon>
        <taxon>Nothobranchius</taxon>
    </lineage>
</organism>
<dbReference type="AlphaFoldDB" id="A0A1A8NIQ4"/>
<evidence type="ECO:0000313" key="1">
    <source>
        <dbReference type="EMBL" id="SBR68697.1"/>
    </source>
</evidence>
<proteinExistence type="predicted"/>
<sequence>WWGRKPVTPGRPKRIVRVCWKRLTKYFRSFNSQNFQNVGDIEFEGAMFRASVVVAEDQSWWQPIPNR</sequence>
<reference evidence="1" key="1">
    <citation type="submission" date="2016-05" db="EMBL/GenBank/DDBJ databases">
        <authorList>
            <person name="Lavstsen T."/>
            <person name="Jespersen J.S."/>
        </authorList>
    </citation>
    <scope>NUCLEOTIDE SEQUENCE</scope>
    <source>
        <tissue evidence="1">Brain</tissue>
    </source>
</reference>
<gene>
    <name evidence="1" type="primary">Nfu_g_1_010712</name>
</gene>
<reference evidence="1" key="2">
    <citation type="submission" date="2016-06" db="EMBL/GenBank/DDBJ databases">
        <title>The genome of a short-lived fish provides insights into sex chromosome evolution and the genetic control of aging.</title>
        <authorList>
            <person name="Reichwald K."/>
            <person name="Felder M."/>
            <person name="Petzold A."/>
            <person name="Koch P."/>
            <person name="Groth M."/>
            <person name="Platzer M."/>
        </authorList>
    </citation>
    <scope>NUCLEOTIDE SEQUENCE</scope>
    <source>
        <tissue evidence="1">Brain</tissue>
    </source>
</reference>